<proteinExistence type="predicted"/>
<organism evidence="1 2">
    <name type="scientific">Sphaerobolus stellatus (strain SS14)</name>
    <dbReference type="NCBI Taxonomy" id="990650"/>
    <lineage>
        <taxon>Eukaryota</taxon>
        <taxon>Fungi</taxon>
        <taxon>Dikarya</taxon>
        <taxon>Basidiomycota</taxon>
        <taxon>Agaricomycotina</taxon>
        <taxon>Agaricomycetes</taxon>
        <taxon>Phallomycetidae</taxon>
        <taxon>Geastrales</taxon>
        <taxon>Sphaerobolaceae</taxon>
        <taxon>Sphaerobolus</taxon>
    </lineage>
</organism>
<accession>A0A0C9U7D4</accession>
<dbReference type="InterPro" id="IPR059179">
    <property type="entry name" value="MLKL-like_MCAfunc"/>
</dbReference>
<dbReference type="Proteomes" id="UP000054279">
    <property type="component" value="Unassembled WGS sequence"/>
</dbReference>
<protein>
    <submittedName>
        <fullName evidence="1">Uncharacterized protein</fullName>
    </submittedName>
</protein>
<sequence length="847" mass="97973">MLIVRKVFSKGKKPARSSNPSKDDIDWISHAMKVAKLTSSAAKLIPVAGPFIEGGADVFYMALEPLKQMKANKEDFKELTLSITTILETLRRAILTVPQMGHSDDFTIVCSNFKSLMEQLFKDHTQFVEESKSRPIRNYLRSEQIKGMISKYQKDINVLRDNLMLHCAVSTNLQVHKNNGHLSGASQTTNNDIPEFEDFIEFKQGHIHLEEEIKGHGNYYYRGAPPFEEHHATTLVNGNSQRTTVRKYKGDAAGELLRADLRILARLKHRHITQVMGFCKSNIFPSIIFYEDLRPIGLREYTSIDRSWDTLEDIFTKHRMRHNIRAGINHIKAIIPSVLGRETVIEALRYIRYYPKDTMRLGIYVGSDNSPKLSILPSGMLDNSQPFEFLKLTYDQNNVMDEDTLQALYIQFKGCASRRSQFETASLLRHFHNIIPISHDILDCDSSVAGYHLGGVYAHYAQAYRTGQECLCLNNPNSTHRMQLVANFSLERHDFYSDNWTLETSAEENNFKHGTTTTSKGMRLSFTQSQWQKSETLHLYSSSFLNNGRHAQLLFESFVAQLWHLKEKNERSCFQCKLTSLELVSDIQWYFNVQLGNHTKAAVTWPVDEIFLFIDNPEISENGYIKRPNIYWSRCPEGSTRLTTLELHVFGVRVPQLSCSIWSASFDFKIHNIKPLQEFYESFGLDPFSDDVARATGALLPRHLNLRNSKQKRRHSFTVHKDMILDRDDFRDGRSYSHYYSPPKNVQILQELSSRLGIRVPLDWQLLAAAEVLPESLRWYNLRTTGHEFEYGELNMDSKYDELPSRCRDFMHDYQFRGKSLEEMIRKFWYGSDYDYDSDSDSDSDSA</sequence>
<name>A0A0C9U7D4_SPHS4</name>
<dbReference type="CDD" id="cd21037">
    <property type="entry name" value="MLKL_NTD"/>
    <property type="match status" value="1"/>
</dbReference>
<reference evidence="1 2" key="1">
    <citation type="submission" date="2014-06" db="EMBL/GenBank/DDBJ databases">
        <title>Evolutionary Origins and Diversification of the Mycorrhizal Mutualists.</title>
        <authorList>
            <consortium name="DOE Joint Genome Institute"/>
            <consortium name="Mycorrhizal Genomics Consortium"/>
            <person name="Kohler A."/>
            <person name="Kuo A."/>
            <person name="Nagy L.G."/>
            <person name="Floudas D."/>
            <person name="Copeland A."/>
            <person name="Barry K.W."/>
            <person name="Cichocki N."/>
            <person name="Veneault-Fourrey C."/>
            <person name="LaButti K."/>
            <person name="Lindquist E.A."/>
            <person name="Lipzen A."/>
            <person name="Lundell T."/>
            <person name="Morin E."/>
            <person name="Murat C."/>
            <person name="Riley R."/>
            <person name="Ohm R."/>
            <person name="Sun H."/>
            <person name="Tunlid A."/>
            <person name="Henrissat B."/>
            <person name="Grigoriev I.V."/>
            <person name="Hibbett D.S."/>
            <person name="Martin F."/>
        </authorList>
    </citation>
    <scope>NUCLEOTIDE SEQUENCE [LARGE SCALE GENOMIC DNA]</scope>
    <source>
        <strain evidence="1 2">SS14</strain>
    </source>
</reference>
<evidence type="ECO:0000313" key="2">
    <source>
        <dbReference type="Proteomes" id="UP000054279"/>
    </source>
</evidence>
<dbReference type="AlphaFoldDB" id="A0A0C9U7D4"/>
<evidence type="ECO:0000313" key="1">
    <source>
        <dbReference type="EMBL" id="KIJ30274.1"/>
    </source>
</evidence>
<dbReference type="HOGENOM" id="CLU_012055_1_0_1"/>
<gene>
    <name evidence="1" type="ORF">M422DRAFT_268244</name>
</gene>
<keyword evidence="2" id="KW-1185">Reference proteome</keyword>
<dbReference type="EMBL" id="KN837265">
    <property type="protein sequence ID" value="KIJ30274.1"/>
    <property type="molecule type" value="Genomic_DNA"/>
</dbReference>